<dbReference type="PROSITE" id="PS50853">
    <property type="entry name" value="FN3"/>
    <property type="match status" value="1"/>
</dbReference>
<dbReference type="PROSITE" id="PS51211">
    <property type="entry name" value="VITELLOGENIN"/>
    <property type="match status" value="1"/>
</dbReference>
<gene>
    <name evidence="7" type="ORF">OS493_002726</name>
</gene>
<dbReference type="SUPFAM" id="SSF56968">
    <property type="entry name" value="Lipovitellin-phosvitin complex, beta-sheet shell regions"/>
    <property type="match status" value="1"/>
</dbReference>
<dbReference type="InterPro" id="IPR015816">
    <property type="entry name" value="Vitellinogen_b-sht_N"/>
</dbReference>
<organism evidence="7 8">
    <name type="scientific">Desmophyllum pertusum</name>
    <dbReference type="NCBI Taxonomy" id="174260"/>
    <lineage>
        <taxon>Eukaryota</taxon>
        <taxon>Metazoa</taxon>
        <taxon>Cnidaria</taxon>
        <taxon>Anthozoa</taxon>
        <taxon>Hexacorallia</taxon>
        <taxon>Scleractinia</taxon>
        <taxon>Caryophylliina</taxon>
        <taxon>Caryophylliidae</taxon>
        <taxon>Desmophyllum</taxon>
    </lineage>
</organism>
<dbReference type="EMBL" id="MU827302">
    <property type="protein sequence ID" value="KAJ7365984.1"/>
    <property type="molecule type" value="Genomic_DNA"/>
</dbReference>
<dbReference type="PANTHER" id="PTHR16897">
    <property type="entry name" value="OS10G0105400 PROTEIN"/>
    <property type="match status" value="1"/>
</dbReference>
<feature type="region of interest" description="Disordered" evidence="4">
    <location>
        <begin position="1566"/>
        <end position="1586"/>
    </location>
</feature>
<accession>A0A9X0CPV5</accession>
<evidence type="ECO:0000313" key="7">
    <source>
        <dbReference type="EMBL" id="KAJ7365984.1"/>
    </source>
</evidence>
<comment type="caution">
    <text evidence="2">Lacks conserved residue(s) required for the propagation of feature annotation.</text>
</comment>
<sequence length="4187" mass="468102">MKYLAFPDATFSSADVYDLPNEGVTSLMQRVLVDVTSVSREQDGRSPLHLYKLDVRKPRLRRVIHGRILTNYPVNEQFEEQLSRPFYFRQKEHGTVVEVLFPKAAESPEVAAFKKGIAGAFQLNLKDAHKSNIYEVQEHDDSGIFRTKYNVVSANDTHAHLHRTWTNFDYEQFADGTPAKGEHKVQSQHSAHVHVKDGRVDTVHRTTSAFLRPANGHPRAENFKDFRKQDIEMSTKGYSKLTLRSCSDPEHHRSKRSTIENEHLETVKLLTRDSLLFDETDKIKWSEVGGEKKKVRPLYEVLRCFVDKSVKEREIGYCTKELHHMVRNDKSVFRAIKRLVQNRNHQNLTSWSVYAAALAAHGKYEAQNALAQAVKTGNPRPLTSEEYETLLISIFYLADGPLHSSLFNALLELTIEDGKGEDVTATAMLVLAALTERAKRAGYNGSLCDSVADMIHHRYRNRSSLYHPDSMEYESHLRDHIWAFGNLGHHSGLSVILEHIDHDNSDIRLSVISAMRKLSPKHTDQHLMKTLYQDEHSEVKAAVVNVFIDRHQNLTESVVQGLEHALWHADKDETLDSSIQEFLENHGNHTKAVYLRTRRSVIHRRKRALIPELRPREYNLGRSKRWGKGVGGEWLGAETAIQFMNKLQLRVGIFGGKFEINIDNYALIQAHILKFPFEIAKGKAAFKAAASFKNDFPKDLIHTVADVGDELLRNFDSITSVITKAIEKFRTKLVGYVPLNIDKFTDFVRKIDQLLKDLTLPLQAIKGTSKIISFSKDVSVRVKEWTSLINRIKKIQQNLATLTGLETLFKRVLGTLDKILGIMDDISQHLPKNLPESFNIKNLLQTLRKVPASQQTAKIKEYFMTLGSSVPEGFSLQLPFKISIHFSLSLEKFQAVLLRLQRFSNNYLEMSYLLDSLDSTKLPTLSLPFLKLHSPTFQGRRFNFGLGFDWKVGLKFDLKLKSQDFLKFVALLGDVGDYFSQFSHLNFDLQRFFQEILPGGSFDLQTHFPGLQKVNQGHFSDPSDLLQAFLSEMTDVLDFHVSNVSAISHMTDFFQELGPVVTQFAEQSVQKTCRIHETALNFSHEFKTFGEKIEKEGIFLLKDIQDTTQTVLLELLNLTIILDTSIDAIERNFTASAKGFVSDSLQEITEKLRSIQNLADSVVDFTNGTSSKVSGACTKAAAFSADVIDEVQNNARQAVNDLASVIGPVAAKIKTVGTELKSAVTKVETWYEENLAARVGKISRVSQIITDFLTIVNSKEGFLNTIRDIASRLYEVLKQLKNLPQYAIKARKTVDEVINFANGAQNYKDEIQKLDIRKQFGIDFDQRIKIVCNEFNAIAAVTLGKVRSFDVVQEFTTFFNKEANMFVDKSLSKFRSVKDPIDEMRGELQEISSMVGEVIAVLQDLKPFTKSFSPILETAKTLPDCQQMTQIFLHSTKPCVRKALEIGGFVIDQYKDFKNEIVVLNELVPETWKNFRIQKCVKGGTCISKAFIEQGKVIKNKVNIIKDKLEKASEYTDLLSSCEEGVNNITEVVNGIKLLMEQVRNFSLHDDTQRVKHILQKITGRTPDERDQRKENGRRKRRSIKDANDHLERIADYTQKAKEIENQIQNFQENTFKALRSVYDDAIFKHVHSLKSMRSKLKLSHQLWQKTKDVNSVLNALDTGTKSALAFADKLQDVTDLFSNPTVILLADTEELSNVVKPQLDKYTSKLSETIGKVNGFGDEVTNFLNKIQTRQRGLDPGAYKPWQDIPYCSEEVCLRSIRRSSSLYLSTIFTWKFPHLDDLSSMQKSGRWLTPGLFDDYKVEGIAQLSDNEMILGMYGVASNEDKASLLVVTSFNSGVKKIIQLTKQGGILSVKIGGVAIAKDYIWISDSDKNEILSVSKSHITSTFSSSKPSQVDIYKSVPVEGTAGSVSYDEQSNVLWVANGKEGKAYGYKLSSNGDLAITGIAPDRVIYIGKNAQGMTIVRQFGKEYVCISRCALIAGFQCKLEFHDLTSGDETGENTLARVVRTPSGLESVTRVDNEVIAVAFSSATFSEKENVELVGGDFEDRYFKIRLPILSTTFGINENCIYFRVMYNYVVRPRKLFPIGDMKCGTKRKRSISQELLETDVYHEKLEEIHENSKRVRRNAAGACELSFRGTLLRGSRNFYRYSTVIPVFGIPVLFVAGADGHYSVGYQGTLCLKNKIFVLGLIPGAWITVHATASVPLVIVEAGVTIEARLLETYLTPELRITFGRWPIKACIELKLRMTPLSIRVYLWYRFRYISIKTWLFGCRISFPWGSKKTFQEWWWSARQIERILFTNCQDNIDTTPPEAGTCIARQVAGTKYFVQWNGFKEDTKISTYQVRIGSIEGSGDDYSSWVGTTLSQVVTDLPIMHGRDVFVSVMATNDGGLDSSLAYCPLFRARRKGPQIRYVYDGTVKGTDADYQSDTYSLGMNFAFKSDFNEIVNLKWGVSSNPTCTFDESEAKVVSLTSLGDSSSIQASGLHLEHGKTYFTRLYAMDTFGLKAVMCSDGILIDTTQPIPTNFQDGAGEADAKFIPSLRRVRGKFDPFIDPESPIVKYEWKIMTNISGEDVTEFVNVPLTQQTPYMDGLSLEAGSPYRLVLLGTNAAGLQAIIETNGFIPDNTPPHCEGQAIDVSDQMDTSDVDFVRELSSIQAKWKCFDHESDIRSQLVGVGTYPGGDDIRAFEELSFLSHTTVEDVSYVQFSNITIVPKVRYHVTIKIINGPGLKKTISSDGILIDITPPTVAPLYIKDGERGKDKNFSSEHFTFSAHWEQAFADAESGLAEYRVGLGTIPGLADIKAFETVGSQTNVTLTGLLLESGQRYFVTVVGCNKVGMCINASSNGAIVDFVPPHSGKVLTGMTGPPVLYQWITKSVWARWNWCLADEKRVSAVLNYSQCSNDSFYDVHSGIGMFGISVVSQSTDELLAPFKLAGRQRYTGRNINLQDGVYSVAIEASDKAGVATRGLSNTFIVDSSPPVITLVQHGHFGETMAYTNTSFITFRSYFVIEDDLSKVKAYKIGVGSYSGADDVIKFQSFSSLRFPTSLLQGNWTSPKPTSLKNNQRYFITVLAINSAGLFTIKSSPPLLSDFEAPQNGVVLDGWGLQDAVYQSFTSLYRAHWYGFTDFAGIEKVYLGLSSNSKSIVCDVKKEEIVSSDTNFHVLTGLALISGQKYYACLKLVDRAGNSAFFQSNGAVVDASPPLSGYVTDGRLGQEIDAQMENSVLRASWGNFTELETRIVSYQLAFGSFPGGQDVQGLTNVGMVNTATSSRLKVSELSSGNRYYASVIAYNVLGMPSSMVSSNGVLVDFTPPIFSQPTRDGDDPNNDFSYTSGSFLNATWKCEDPETGLSTIDIAFGLQPGDTDIMNFTSLSAFQTSFTTNRKLQLGYRYFASVRCTNNIGLTSVSFSDGIMYDDIPPTPVYVRDGDYQRTNRSLLVIFKFVDAESNIQAYRVKVWGKGSDNNLLDVHGSFSFKGNATRSTLQLSKELVSGKKYYVNVTAVNGVGLEATKQSDGFVVDTTPPICSRIWDGKGDYRDDIEYAPSSNRFIVSWVCYDNESPIVGYRFSIKNVQTNEYAIPFYTLKTHVNSSGSVIITGGGRMTATFEEGHNYTSGIELINAVGLKTVSWTNGVIIDSTPPVVTNLKLTFHPQKDSLIAEWLVSDKESGMKSVSWGLGTTPETNDIKNFTEVSPLITNISVSSASFRQGSTCFLNIFAVNKGGLSSKSSSNAIIVDRSAPNPGIVTAYYAFPSNYDQSWNEVPNSSFVVTWTGFTDPESGIKKTSWAIGRDCQTLKQNGGDLYTEVVADDSVGGVIIENQTLVGNETYFVSVRVTNGAGLHRTDCSPGMLVVLGKLSAGVISDGPITSANDTDFQLDDRAIWAHWSDFKDPVFGISRYDWCIRDQPPNPSGLDSCAWPFMDVHHLRTKASRFHNLTLSHGKKYYVTVKAENTRGDTVMSSSDGVVIDRTPPIGKSMQISPSSGRETLFLTSPSAPVVTWSIDDPESGISHFLVGVGSFPFQSDLLAKQRVDSLSRSLDLDQVNFTLYEGLKFYVSVTGVNMLGLETILTSQQVVVDWTPPESGEIVDGNRTALMTDVFIDSDYQRGKGMLSAHWSGIQDSESDVIEYQWCVGTAQGKNLFWSVFSYRWFNYIQYMFKYFVRSWNLLNKLLRINELRGVKRGFVLFCRHL</sequence>
<dbReference type="SMART" id="SM00638">
    <property type="entry name" value="LPD_N"/>
    <property type="match status" value="1"/>
</dbReference>
<name>A0A9X0CPV5_9CNID</name>
<dbReference type="InterPro" id="IPR011030">
    <property type="entry name" value="Lipovitellin_superhlx_dom"/>
</dbReference>
<dbReference type="InterPro" id="IPR003961">
    <property type="entry name" value="FN3_dom"/>
</dbReference>
<dbReference type="SUPFAM" id="SSF48371">
    <property type="entry name" value="ARM repeat"/>
    <property type="match status" value="1"/>
</dbReference>
<evidence type="ECO:0000256" key="2">
    <source>
        <dbReference type="PROSITE-ProRule" id="PRU00557"/>
    </source>
</evidence>
<keyword evidence="1" id="KW-0732">Signal</keyword>
<proteinExistence type="predicted"/>
<reference evidence="7" key="1">
    <citation type="submission" date="2023-01" db="EMBL/GenBank/DDBJ databases">
        <title>Genome assembly of the deep-sea coral Lophelia pertusa.</title>
        <authorList>
            <person name="Herrera S."/>
            <person name="Cordes E."/>
        </authorList>
    </citation>
    <scope>NUCLEOTIDE SEQUENCE</scope>
    <source>
        <strain evidence="7">USNM1676648</strain>
        <tissue evidence="7">Polyp</tissue>
    </source>
</reference>
<comment type="caution">
    <text evidence="7">The sequence shown here is derived from an EMBL/GenBank/DDBJ whole genome shotgun (WGS) entry which is preliminary data.</text>
</comment>
<keyword evidence="8" id="KW-1185">Reference proteome</keyword>
<keyword evidence="3" id="KW-0175">Coiled coil</keyword>
<feature type="compositionally biased region" description="Basic and acidic residues" evidence="4">
    <location>
        <begin position="1566"/>
        <end position="1575"/>
    </location>
</feature>
<dbReference type="Gene3D" id="1.25.10.20">
    <property type="entry name" value="Vitellinogen, superhelical"/>
    <property type="match status" value="1"/>
</dbReference>
<dbReference type="InterPro" id="IPR015819">
    <property type="entry name" value="Lipid_transp_b-sht_shell"/>
</dbReference>
<dbReference type="Proteomes" id="UP001163046">
    <property type="component" value="Unassembled WGS sequence"/>
</dbReference>
<evidence type="ECO:0000259" key="5">
    <source>
        <dbReference type="PROSITE" id="PS50853"/>
    </source>
</evidence>
<evidence type="ECO:0000256" key="3">
    <source>
        <dbReference type="SAM" id="Coils"/>
    </source>
</evidence>
<dbReference type="Gene3D" id="2.30.230.10">
    <property type="entry name" value="Lipovitellin, beta-sheet shell regions, chain A"/>
    <property type="match status" value="1"/>
</dbReference>
<dbReference type="InterPro" id="IPR001747">
    <property type="entry name" value="Vitellogenin_N"/>
</dbReference>
<evidence type="ECO:0000313" key="8">
    <source>
        <dbReference type="Proteomes" id="UP001163046"/>
    </source>
</evidence>
<evidence type="ECO:0000256" key="1">
    <source>
        <dbReference type="ARBA" id="ARBA00022729"/>
    </source>
</evidence>
<dbReference type="OrthoDB" id="6153184at2759"/>
<dbReference type="InterPro" id="IPR016024">
    <property type="entry name" value="ARM-type_fold"/>
</dbReference>
<evidence type="ECO:0000256" key="4">
    <source>
        <dbReference type="SAM" id="MobiDB-lite"/>
    </source>
</evidence>
<evidence type="ECO:0000259" key="6">
    <source>
        <dbReference type="PROSITE" id="PS51211"/>
    </source>
</evidence>
<feature type="domain" description="Fibronectin type-III" evidence="5">
    <location>
        <begin position="3418"/>
        <end position="3523"/>
    </location>
</feature>
<feature type="coiled-coil region" evidence="3">
    <location>
        <begin position="1587"/>
        <end position="1614"/>
    </location>
</feature>
<dbReference type="PANTHER" id="PTHR16897:SF2">
    <property type="entry name" value="OS03G0226600 PROTEIN"/>
    <property type="match status" value="1"/>
</dbReference>
<protein>
    <submittedName>
        <fullName evidence="7">Uncharacterized protein</fullName>
    </submittedName>
</protein>
<dbReference type="GO" id="GO:0005319">
    <property type="term" value="F:lipid transporter activity"/>
    <property type="evidence" value="ECO:0007669"/>
    <property type="project" value="InterPro"/>
</dbReference>
<feature type="domain" description="Vitellogenin" evidence="6">
    <location>
        <begin position="1"/>
        <end position="672"/>
    </location>
</feature>